<evidence type="ECO:0000313" key="2">
    <source>
        <dbReference type="Proteomes" id="UP000018418"/>
    </source>
</evidence>
<proteinExistence type="predicted"/>
<accession>V2UWS0</accession>
<organism evidence="1 2">
    <name type="scientific">Acinetobacter brisouii CIP 110357</name>
    <dbReference type="NCBI Taxonomy" id="1341683"/>
    <lineage>
        <taxon>Bacteria</taxon>
        <taxon>Pseudomonadati</taxon>
        <taxon>Pseudomonadota</taxon>
        <taxon>Gammaproteobacteria</taxon>
        <taxon>Moraxellales</taxon>
        <taxon>Moraxellaceae</taxon>
        <taxon>Acinetobacter</taxon>
    </lineage>
</organism>
<dbReference type="Pfam" id="PF26541">
    <property type="entry name" value="MafI2"/>
    <property type="match status" value="1"/>
</dbReference>
<dbReference type="RefSeq" id="WP_004899060.1">
    <property type="nucleotide sequence ID" value="NZ_BBTI01000003.1"/>
</dbReference>
<name>V2UWS0_9GAMM</name>
<dbReference type="Proteomes" id="UP000018418">
    <property type="component" value="Unassembled WGS sequence"/>
</dbReference>
<dbReference type="OrthoDB" id="7066723at2"/>
<reference evidence="1 2" key="1">
    <citation type="submission" date="2013-10" db="EMBL/GenBank/DDBJ databases">
        <title>The Genome Sequence of Acinetobacter brisouii CIP 110357.</title>
        <authorList>
            <consortium name="The Broad Institute Genomics Platform"/>
            <consortium name="The Broad Institute Genome Sequencing Center for Infectious Disease"/>
            <person name="Cerqueira G."/>
            <person name="Feldgarden M."/>
            <person name="Courvalin P."/>
            <person name="Grillot-Courvalin C."/>
            <person name="Clermont D."/>
            <person name="Rocha E."/>
            <person name="Yoon E.-J."/>
            <person name="Nemec A."/>
            <person name="Young S.K."/>
            <person name="Zeng Q."/>
            <person name="Gargeya S."/>
            <person name="Fitzgerald M."/>
            <person name="Abouelleil A."/>
            <person name="Alvarado L."/>
            <person name="Berlin A.M."/>
            <person name="Chapman S.B."/>
            <person name="Gainer-Dewar J."/>
            <person name="Goldberg J."/>
            <person name="Gnerre S."/>
            <person name="Griggs A."/>
            <person name="Gujja S."/>
            <person name="Hansen M."/>
            <person name="Howarth C."/>
            <person name="Imamovic A."/>
            <person name="Ireland A."/>
            <person name="Larimer J."/>
            <person name="McCowan C."/>
            <person name="Murphy C."/>
            <person name="Pearson M."/>
            <person name="Poon T.W."/>
            <person name="Priest M."/>
            <person name="Roberts A."/>
            <person name="Saif S."/>
            <person name="Shea T."/>
            <person name="Sykes S."/>
            <person name="Wortman J."/>
            <person name="Nusbaum C."/>
            <person name="Birren B."/>
        </authorList>
    </citation>
    <scope>NUCLEOTIDE SEQUENCE [LARGE SCALE GENOMIC DNA]</scope>
    <source>
        <strain evidence="1 2">CIP 110357</strain>
    </source>
</reference>
<gene>
    <name evidence="1" type="ORF">P255_00173</name>
</gene>
<dbReference type="InterPro" id="IPR058702">
    <property type="entry name" value="MafI2-like"/>
</dbReference>
<dbReference type="PATRIC" id="fig|1341683.3.peg.168"/>
<dbReference type="EMBL" id="AYEU01000001">
    <property type="protein sequence ID" value="ESK53061.1"/>
    <property type="molecule type" value="Genomic_DNA"/>
</dbReference>
<keyword evidence="2" id="KW-1185">Reference proteome</keyword>
<protein>
    <submittedName>
        <fullName evidence="1">Uncharacterized protein</fullName>
    </submittedName>
</protein>
<comment type="caution">
    <text evidence="1">The sequence shown here is derived from an EMBL/GenBank/DDBJ whole genome shotgun (WGS) entry which is preliminary data.</text>
</comment>
<evidence type="ECO:0000313" key="1">
    <source>
        <dbReference type="EMBL" id="ESK53061.1"/>
    </source>
</evidence>
<sequence>MLIDEIQINREKNLPLFQRVKASTFYSLLGRASKKMRGITFNYDHKSKIIETIIFFDSKLSEEEEEEMNIANTEVLADIYNEVTYFLLTLEIIPSSEAIVDKRGNWGWVYLRHEYDF</sequence>
<dbReference type="HOGENOM" id="CLU_2079602_0_0_6"/>
<dbReference type="AlphaFoldDB" id="V2UWS0"/>